<dbReference type="EMBL" id="JPYI02000036">
    <property type="protein sequence ID" value="OQP80836.1"/>
    <property type="molecule type" value="Genomic_DNA"/>
</dbReference>
<sequence length="192" mass="20935">MATPSSNAQATTSDPIYQKNPHPTHAYRIIMTIKDAPGSFGAVAGTAFYDMTNRDDCAPFDAALGMSTKPKEEAIEVDFKKTNETTYVATIYADGMIDADYYGKGVCHWKFGGVGVSLKATGKSEETEFLPSLSATHLATLTPETTYFWKSRYPKSELAAFPDVGQSTAEEFNENARSNLFKVTLTAEKDSP</sequence>
<accession>A0A1V9HDA7</accession>
<name>A0A1V9HDA7_9XANT</name>
<evidence type="ECO:0000256" key="1">
    <source>
        <dbReference type="SAM" id="MobiDB-lite"/>
    </source>
</evidence>
<proteinExistence type="predicted"/>
<dbReference type="GeneID" id="93993134"/>
<gene>
    <name evidence="2" type="ORF">IM53_006555</name>
</gene>
<protein>
    <submittedName>
        <fullName evidence="2">Uncharacterized protein</fullName>
    </submittedName>
</protein>
<dbReference type="RefSeq" id="WP_057679937.1">
    <property type="nucleotide sequence ID" value="NZ_CP041380.1"/>
</dbReference>
<dbReference type="AlphaFoldDB" id="A0A1V9HDA7"/>
<reference evidence="2 3" key="1">
    <citation type="journal article" date="2016" name="Plant Pathol.">
        <title>Genetic characterization of strains named as Xanthomonas axonopodis pv. dieffenbachiae leads to a taxonomic revision of the X. axonopodis species complex.</title>
        <authorList>
            <person name="Constantin E.C."/>
            <person name="Cleenwerck I."/>
            <person name="Maes M."/>
            <person name="Baeyen S."/>
            <person name="Van Malderghem C."/>
            <person name="De Vos P."/>
            <person name="Cottyn B."/>
        </authorList>
    </citation>
    <scope>NUCLEOTIDE SEQUENCE [LARGE SCALE GENOMIC DNA]</scope>
    <source>
        <strain evidence="2 3">LMG 25940</strain>
    </source>
</reference>
<feature type="region of interest" description="Disordered" evidence="1">
    <location>
        <begin position="1"/>
        <end position="20"/>
    </location>
</feature>
<feature type="compositionally biased region" description="Polar residues" evidence="1">
    <location>
        <begin position="1"/>
        <end position="15"/>
    </location>
</feature>
<dbReference type="Proteomes" id="UP000050546">
    <property type="component" value="Unassembled WGS sequence"/>
</dbReference>
<evidence type="ECO:0000313" key="3">
    <source>
        <dbReference type="Proteomes" id="UP000050546"/>
    </source>
</evidence>
<evidence type="ECO:0000313" key="2">
    <source>
        <dbReference type="EMBL" id="OQP80836.1"/>
    </source>
</evidence>
<reference evidence="2 3" key="2">
    <citation type="journal article" date="2017" name="Plant Pathol.">
        <title>Pathogenicity and virulence gene content of Xanthomonas strains infecting Araceae, formerly known as Xanthomonas axonopodis pv. dieffenbachiae.</title>
        <authorList>
            <person name="Constantin E.C."/>
            <person name="Haegeman A."/>
            <person name="Van Vaerenbergh J."/>
            <person name="Baeyen S."/>
            <person name="Van Malderghem C."/>
            <person name="Maes M."/>
            <person name="Cottyn B."/>
        </authorList>
    </citation>
    <scope>NUCLEOTIDE SEQUENCE [LARGE SCALE GENOMIC DNA]</scope>
    <source>
        <strain evidence="2 3">LMG 25940</strain>
    </source>
</reference>
<comment type="caution">
    <text evidence="2">The sequence shown here is derived from an EMBL/GenBank/DDBJ whole genome shotgun (WGS) entry which is preliminary data.</text>
</comment>
<organism evidence="2 3">
    <name type="scientific">Xanthomonas phaseoli pv. dieffenbachiae</name>
    <dbReference type="NCBI Taxonomy" id="92828"/>
    <lineage>
        <taxon>Bacteria</taxon>
        <taxon>Pseudomonadati</taxon>
        <taxon>Pseudomonadota</taxon>
        <taxon>Gammaproteobacteria</taxon>
        <taxon>Lysobacterales</taxon>
        <taxon>Lysobacteraceae</taxon>
        <taxon>Xanthomonas</taxon>
    </lineage>
</organism>